<feature type="compositionally biased region" description="Basic and acidic residues" evidence="1">
    <location>
        <begin position="664"/>
        <end position="674"/>
    </location>
</feature>
<feature type="compositionally biased region" description="Acidic residues" evidence="1">
    <location>
        <begin position="780"/>
        <end position="797"/>
    </location>
</feature>
<protein>
    <submittedName>
        <fullName evidence="2">Uncharacterized protein</fullName>
    </submittedName>
</protein>
<gene>
    <name evidence="2" type="ORF">CBR_g36918</name>
</gene>
<comment type="caution">
    <text evidence="2">The sequence shown here is derived from an EMBL/GenBank/DDBJ whole genome shotgun (WGS) entry which is preliminary data.</text>
</comment>
<dbReference type="Proteomes" id="UP000265515">
    <property type="component" value="Unassembled WGS sequence"/>
</dbReference>
<name>A0A388JZB3_CHABU</name>
<evidence type="ECO:0000256" key="1">
    <source>
        <dbReference type="SAM" id="MobiDB-lite"/>
    </source>
</evidence>
<dbReference type="AlphaFoldDB" id="A0A388JZB3"/>
<dbReference type="EMBL" id="BFEA01000036">
    <property type="protein sequence ID" value="GBG63149.1"/>
    <property type="molecule type" value="Genomic_DNA"/>
</dbReference>
<feature type="compositionally biased region" description="Basic and acidic residues" evidence="1">
    <location>
        <begin position="816"/>
        <end position="828"/>
    </location>
</feature>
<keyword evidence="3" id="KW-1185">Reference proteome</keyword>
<accession>A0A388JZB3</accession>
<proteinExistence type="predicted"/>
<organism evidence="2 3">
    <name type="scientific">Chara braunii</name>
    <name type="common">Braun's stonewort</name>
    <dbReference type="NCBI Taxonomy" id="69332"/>
    <lineage>
        <taxon>Eukaryota</taxon>
        <taxon>Viridiplantae</taxon>
        <taxon>Streptophyta</taxon>
        <taxon>Charophyceae</taxon>
        <taxon>Charales</taxon>
        <taxon>Characeae</taxon>
        <taxon>Chara</taxon>
    </lineage>
</organism>
<feature type="region of interest" description="Disordered" evidence="1">
    <location>
        <begin position="329"/>
        <end position="362"/>
    </location>
</feature>
<feature type="compositionally biased region" description="Basic and acidic residues" evidence="1">
    <location>
        <begin position="844"/>
        <end position="855"/>
    </location>
</feature>
<feature type="compositionally biased region" description="Polar residues" evidence="1">
    <location>
        <begin position="829"/>
        <end position="841"/>
    </location>
</feature>
<evidence type="ECO:0000313" key="2">
    <source>
        <dbReference type="EMBL" id="GBG63149.1"/>
    </source>
</evidence>
<dbReference type="Gramene" id="GBG63149">
    <property type="protein sequence ID" value="GBG63149"/>
    <property type="gene ID" value="CBR_g36918"/>
</dbReference>
<feature type="compositionally biased region" description="Basic and acidic residues" evidence="1">
    <location>
        <begin position="745"/>
        <end position="757"/>
    </location>
</feature>
<feature type="compositionally biased region" description="Acidic residues" evidence="1">
    <location>
        <begin position="805"/>
        <end position="815"/>
    </location>
</feature>
<evidence type="ECO:0000313" key="3">
    <source>
        <dbReference type="Proteomes" id="UP000265515"/>
    </source>
</evidence>
<sequence>MRYATKGIHYYNDEELFLLRQRAPAYFDTRVDVQRSVAANGDRSMRAQQLLLRLHQHADVHDDHIMASWCANTLHEVVDWMCNDRDIDMTKREGGGSYDTAAFKKFVRSRARENQMLKTGGGDELKPDAAEILALSRMNEGPRRDPIDYHELAIMVVDGVEYVLLDQIVDFMKSGDEDRNLIHEALYEVTENAIAAVEVVDVECVKDRSLDLVSGDPVPRWNIFEVVEELIAALTAVDKRRKRKQGWEIVLAEHNTARTHTRDTTVQDRGDAVSLPDARTVLKNPVADAGTVHGGFREWRLPPRHRSGDFNEGGKQASWQGDDAVVGCDNKGDAQTGPQQENRTLWGLGVSGSDTSSDEEGKEYDPYWDVKRGGGQASKGWCHAILRLGRVFSKPHPLIRVVDKVATPYGRLPDSFAADVWEHHHQKFCKQPFMSSNKRKAAFQMVNHVRLAVTFDDDIERARKQRKRTIENRSSVMECSASGMNTLAARDTAKLHLRFFPRGNAGLNGNEGATGTANVILDALPCKEFFREALHTYMSKNGCNPPHADKLIRTRTHLAIAATVDETTRGALVQTARASPNFRGKAVHSDVAVRSQTGSIWYEDLASSLKQVQETQPLAGLSEKTAVRNKKGKFQRRPPEKSKTSPLIKPRADSAAVRRPPKAKTSEANKRQREPAPASPTSMKNRKRKDRSPPRAPNNRSCAERVEGQPRHNNANTKRRRIIEGVEEEKETIDLRGSDGVTATDTEKRDVSRDTARKTQRSYPYDETEDSRGRNVGTCDEGESYEEDASNEEEDSDNGSNNTEYTDDEDEEEEDPSRSSSREERSSKDNTQNTSRKTQGGTSDGRREDSNVDKQ</sequence>
<reference evidence="2 3" key="1">
    <citation type="journal article" date="2018" name="Cell">
        <title>The Chara Genome: Secondary Complexity and Implications for Plant Terrestrialization.</title>
        <authorList>
            <person name="Nishiyama T."/>
            <person name="Sakayama H."/>
            <person name="Vries J.D."/>
            <person name="Buschmann H."/>
            <person name="Saint-Marcoux D."/>
            <person name="Ullrich K.K."/>
            <person name="Haas F.B."/>
            <person name="Vanderstraeten L."/>
            <person name="Becker D."/>
            <person name="Lang D."/>
            <person name="Vosolsobe S."/>
            <person name="Rombauts S."/>
            <person name="Wilhelmsson P.K.I."/>
            <person name="Janitza P."/>
            <person name="Kern R."/>
            <person name="Heyl A."/>
            <person name="Rumpler F."/>
            <person name="Villalobos L.I.A.C."/>
            <person name="Clay J.M."/>
            <person name="Skokan R."/>
            <person name="Toyoda A."/>
            <person name="Suzuki Y."/>
            <person name="Kagoshima H."/>
            <person name="Schijlen E."/>
            <person name="Tajeshwar N."/>
            <person name="Catarino B."/>
            <person name="Hetherington A.J."/>
            <person name="Saltykova A."/>
            <person name="Bonnot C."/>
            <person name="Breuninger H."/>
            <person name="Symeonidi A."/>
            <person name="Radhakrishnan G.V."/>
            <person name="Van Nieuwerburgh F."/>
            <person name="Deforce D."/>
            <person name="Chang C."/>
            <person name="Karol K.G."/>
            <person name="Hedrich R."/>
            <person name="Ulvskov P."/>
            <person name="Glockner G."/>
            <person name="Delwiche C.F."/>
            <person name="Petrasek J."/>
            <person name="Van de Peer Y."/>
            <person name="Friml J."/>
            <person name="Beilby M."/>
            <person name="Dolan L."/>
            <person name="Kohara Y."/>
            <person name="Sugano S."/>
            <person name="Fujiyama A."/>
            <person name="Delaux P.-M."/>
            <person name="Quint M."/>
            <person name="TheiBen G."/>
            <person name="Hagemann M."/>
            <person name="Harholt J."/>
            <person name="Dunand C."/>
            <person name="Zachgo S."/>
            <person name="Langdale J."/>
            <person name="Maumus F."/>
            <person name="Straeten D.V.D."/>
            <person name="Gould S.B."/>
            <person name="Rensing S.A."/>
        </authorList>
    </citation>
    <scope>NUCLEOTIDE SEQUENCE [LARGE SCALE GENOMIC DNA]</scope>
    <source>
        <strain evidence="2 3">S276</strain>
    </source>
</reference>
<feature type="region of interest" description="Disordered" evidence="1">
    <location>
        <begin position="616"/>
        <end position="855"/>
    </location>
</feature>
<feature type="compositionally biased region" description="Basic residues" evidence="1">
    <location>
        <begin position="627"/>
        <end position="636"/>
    </location>
</feature>